<dbReference type="PANTHER" id="PTHR37792">
    <property type="entry name" value="RIBONUCLEASE MRP PROTEIN SUBUNIT RMP1"/>
    <property type="match status" value="1"/>
</dbReference>
<name>A0ABR3VAU9_HUMIN</name>
<sequence>MTRPPDALSSSSSSLPPTAPIPSIPPPSQAKPIPMITKETLTTASEALAPALHLLERFHHRNRNQHRPCRWWAQADMLRRGVSKMLGEVEGLIRIMEEEEKRREMVGKIGKGKGKGKKGDGAKGGGDRGEKGVGVRGEDEGDNNGVVAKRAEYLRWKLGPGAYVAFSQLAADRQFAHLGLMLLGVLAQVDRALAPFAPSPPPGCVGDGDWMIGNASGVAEMIPATLLTTTAKSLTLPERRLPRRMDADMNMAMATDTDLGVPVSRDEIFLSSTTKPELLDNGTLVETSASTPIPTSSASLLSSSSAQPKRAESLPAVESTQPQSNLNKPNKPRVTTTAASTNTEHPELKHKPTNESSHEPEPDPKPKVKKKKKAAAAGGDEFDDIFGGLDNDDDRPKKKKKKWKKADEFDDIFGGL</sequence>
<feature type="compositionally biased region" description="Low complexity" evidence="1">
    <location>
        <begin position="375"/>
        <end position="389"/>
    </location>
</feature>
<dbReference type="Pfam" id="PF20945">
    <property type="entry name" value="RMP1"/>
    <property type="match status" value="2"/>
</dbReference>
<reference evidence="3 4" key="1">
    <citation type="journal article" date="2024" name="Commun. Biol.">
        <title>Comparative genomic analysis of thermophilic fungi reveals convergent evolutionary adaptations and gene losses.</title>
        <authorList>
            <person name="Steindorff A.S."/>
            <person name="Aguilar-Pontes M.V."/>
            <person name="Robinson A.J."/>
            <person name="Andreopoulos B."/>
            <person name="LaButti K."/>
            <person name="Kuo A."/>
            <person name="Mondo S."/>
            <person name="Riley R."/>
            <person name="Otillar R."/>
            <person name="Haridas S."/>
            <person name="Lipzen A."/>
            <person name="Grimwood J."/>
            <person name="Schmutz J."/>
            <person name="Clum A."/>
            <person name="Reid I.D."/>
            <person name="Moisan M.C."/>
            <person name="Butler G."/>
            <person name="Nguyen T.T.M."/>
            <person name="Dewar K."/>
            <person name="Conant G."/>
            <person name="Drula E."/>
            <person name="Henrissat B."/>
            <person name="Hansel C."/>
            <person name="Singer S."/>
            <person name="Hutchinson M.I."/>
            <person name="de Vries R.P."/>
            <person name="Natvig D.O."/>
            <person name="Powell A.J."/>
            <person name="Tsang A."/>
            <person name="Grigoriev I.V."/>
        </authorList>
    </citation>
    <scope>NUCLEOTIDE SEQUENCE [LARGE SCALE GENOMIC DNA]</scope>
    <source>
        <strain evidence="3 4">CBS 620.91</strain>
    </source>
</reference>
<feature type="compositionally biased region" description="Basic and acidic residues" evidence="1">
    <location>
        <begin position="344"/>
        <end position="366"/>
    </location>
</feature>
<evidence type="ECO:0000259" key="2">
    <source>
        <dbReference type="Pfam" id="PF20945"/>
    </source>
</evidence>
<feature type="compositionally biased region" description="Pro residues" evidence="1">
    <location>
        <begin position="17"/>
        <end position="29"/>
    </location>
</feature>
<dbReference type="CDD" id="cd22573">
    <property type="entry name" value="RMP1_RBD"/>
    <property type="match status" value="1"/>
</dbReference>
<accession>A0ABR3VAU9</accession>
<feature type="compositionally biased region" description="Basic and acidic residues" evidence="1">
    <location>
        <begin position="117"/>
        <end position="138"/>
    </location>
</feature>
<comment type="caution">
    <text evidence="3">The sequence shown here is derived from an EMBL/GenBank/DDBJ whole genome shotgun (WGS) entry which is preliminary data.</text>
</comment>
<feature type="compositionally biased region" description="Polar residues" evidence="1">
    <location>
        <begin position="318"/>
        <end position="343"/>
    </location>
</feature>
<dbReference type="PANTHER" id="PTHR37792:SF1">
    <property type="entry name" value="RIBONUCLEASE MRP PROTEIN SUBUNIT RMP1"/>
    <property type="match status" value="1"/>
</dbReference>
<dbReference type="InterPro" id="IPR047204">
    <property type="entry name" value="RMP1_RBD"/>
</dbReference>
<keyword evidence="4" id="KW-1185">Reference proteome</keyword>
<feature type="compositionally biased region" description="Low complexity" evidence="1">
    <location>
        <begin position="287"/>
        <end position="306"/>
    </location>
</feature>
<evidence type="ECO:0000313" key="4">
    <source>
        <dbReference type="Proteomes" id="UP001583172"/>
    </source>
</evidence>
<feature type="region of interest" description="Disordered" evidence="1">
    <location>
        <begin position="109"/>
        <end position="142"/>
    </location>
</feature>
<protein>
    <recommendedName>
        <fullName evidence="2">RNase MRP protein 1 RNA binding domain-containing protein</fullName>
    </recommendedName>
</protein>
<proteinExistence type="predicted"/>
<evidence type="ECO:0000256" key="1">
    <source>
        <dbReference type="SAM" id="MobiDB-lite"/>
    </source>
</evidence>
<feature type="region of interest" description="Disordered" evidence="1">
    <location>
        <begin position="281"/>
        <end position="416"/>
    </location>
</feature>
<feature type="domain" description="RNase MRP protein 1 RNA binding" evidence="2">
    <location>
        <begin position="54"/>
        <end position="101"/>
    </location>
</feature>
<dbReference type="EMBL" id="JAZGSY010000190">
    <property type="protein sequence ID" value="KAL1838843.1"/>
    <property type="molecule type" value="Genomic_DNA"/>
</dbReference>
<dbReference type="Proteomes" id="UP001583172">
    <property type="component" value="Unassembled WGS sequence"/>
</dbReference>
<feature type="region of interest" description="Disordered" evidence="1">
    <location>
        <begin position="1"/>
        <end position="33"/>
    </location>
</feature>
<feature type="domain" description="RNase MRP protein 1 RNA binding" evidence="2">
    <location>
        <begin position="147"/>
        <end position="188"/>
    </location>
</feature>
<dbReference type="InterPro" id="IPR047205">
    <property type="entry name" value="RMP1"/>
</dbReference>
<gene>
    <name evidence="3" type="ORF">VTJ49DRAFT_2166</name>
</gene>
<evidence type="ECO:0000313" key="3">
    <source>
        <dbReference type="EMBL" id="KAL1838843.1"/>
    </source>
</evidence>
<organism evidence="3 4">
    <name type="scientific">Humicola insolens</name>
    <name type="common">Soft-rot fungus</name>
    <dbReference type="NCBI Taxonomy" id="85995"/>
    <lineage>
        <taxon>Eukaryota</taxon>
        <taxon>Fungi</taxon>
        <taxon>Dikarya</taxon>
        <taxon>Ascomycota</taxon>
        <taxon>Pezizomycotina</taxon>
        <taxon>Sordariomycetes</taxon>
        <taxon>Sordariomycetidae</taxon>
        <taxon>Sordariales</taxon>
        <taxon>Chaetomiaceae</taxon>
        <taxon>Mycothermus</taxon>
    </lineage>
</organism>
<feature type="compositionally biased region" description="Low complexity" evidence="1">
    <location>
        <begin position="1"/>
        <end position="16"/>
    </location>
</feature>